<feature type="transmembrane region" description="Helical" evidence="10">
    <location>
        <begin position="46"/>
        <end position="66"/>
    </location>
</feature>
<keyword evidence="12" id="KW-1185">Reference proteome</keyword>
<keyword evidence="7 10" id="KW-0472">Membrane</keyword>
<dbReference type="RefSeq" id="WP_141495338.1">
    <property type="nucleotide sequence ID" value="NZ_VICF01000001.1"/>
</dbReference>
<accession>A0ABY3A2X6</accession>
<comment type="similarity">
    <text evidence="2 10">Belongs to the FliR/MopE/SpaR family.</text>
</comment>
<dbReference type="NCBIfam" id="TIGR01400">
    <property type="entry name" value="fliR"/>
    <property type="match status" value="1"/>
</dbReference>
<evidence type="ECO:0000313" key="11">
    <source>
        <dbReference type="EMBL" id="TQC76863.1"/>
    </source>
</evidence>
<evidence type="ECO:0000256" key="10">
    <source>
        <dbReference type="RuleBase" id="RU362071"/>
    </source>
</evidence>
<name>A0ABY3A2X6_9GAMM</name>
<dbReference type="PANTHER" id="PTHR30065">
    <property type="entry name" value="FLAGELLAR BIOSYNTHETIC PROTEIN FLIR"/>
    <property type="match status" value="1"/>
</dbReference>
<feature type="transmembrane region" description="Helical" evidence="10">
    <location>
        <begin position="78"/>
        <end position="102"/>
    </location>
</feature>
<feature type="transmembrane region" description="Helical" evidence="10">
    <location>
        <begin position="167"/>
        <end position="200"/>
    </location>
</feature>
<proteinExistence type="inferred from homology"/>
<dbReference type="InterPro" id="IPR006303">
    <property type="entry name" value="FliR"/>
</dbReference>
<keyword evidence="8 10" id="KW-0975">Bacterial flagellum</keyword>
<gene>
    <name evidence="11" type="primary">fliR</name>
    <name evidence="11" type="ORF">FK492_02325</name>
</gene>
<dbReference type="Pfam" id="PF01311">
    <property type="entry name" value="Bac_export_1"/>
    <property type="match status" value="1"/>
</dbReference>
<evidence type="ECO:0000256" key="4">
    <source>
        <dbReference type="ARBA" id="ARBA00022475"/>
    </source>
</evidence>
<evidence type="ECO:0000256" key="6">
    <source>
        <dbReference type="ARBA" id="ARBA00022989"/>
    </source>
</evidence>
<comment type="function">
    <text evidence="1 10">Role in flagellar biosynthesis.</text>
</comment>
<evidence type="ECO:0000256" key="5">
    <source>
        <dbReference type="ARBA" id="ARBA00022692"/>
    </source>
</evidence>
<reference evidence="11 12" key="1">
    <citation type="submission" date="2019-06" db="EMBL/GenBank/DDBJ databases">
        <title>Pantoea dispersa Assembly.</title>
        <authorList>
            <person name="Wang J."/>
        </authorList>
    </citation>
    <scope>NUCLEOTIDE SEQUENCE [LARGE SCALE GENOMIC DNA]</scope>
    <source>
        <strain evidence="12">bio</strain>
    </source>
</reference>
<evidence type="ECO:0000256" key="3">
    <source>
        <dbReference type="ARBA" id="ARBA00021717"/>
    </source>
</evidence>
<evidence type="ECO:0000256" key="8">
    <source>
        <dbReference type="ARBA" id="ARBA00023143"/>
    </source>
</evidence>
<evidence type="ECO:0000256" key="9">
    <source>
        <dbReference type="NCBIfam" id="TIGR01400"/>
    </source>
</evidence>
<keyword evidence="5 10" id="KW-0812">Transmembrane</keyword>
<dbReference type="Proteomes" id="UP000319715">
    <property type="component" value="Unassembled WGS sequence"/>
</dbReference>
<keyword evidence="11" id="KW-0282">Flagellum</keyword>
<evidence type="ECO:0000313" key="12">
    <source>
        <dbReference type="Proteomes" id="UP000319715"/>
    </source>
</evidence>
<dbReference type="EMBL" id="VICF01000001">
    <property type="protein sequence ID" value="TQC76863.1"/>
    <property type="molecule type" value="Genomic_DNA"/>
</dbReference>
<dbReference type="PANTHER" id="PTHR30065:SF8">
    <property type="entry name" value="FLAGELLAR BIOSYNTHETIC PROTEIN FLIR"/>
    <property type="match status" value="1"/>
</dbReference>
<keyword evidence="6 10" id="KW-1133">Transmembrane helix</keyword>
<feature type="transmembrane region" description="Helical" evidence="10">
    <location>
        <begin position="15"/>
        <end position="34"/>
    </location>
</feature>
<comment type="caution">
    <text evidence="11">The sequence shown here is derived from an EMBL/GenBank/DDBJ whole genome shotgun (WGS) entry which is preliminary data.</text>
</comment>
<comment type="subcellular location">
    <subcellularLocation>
        <location evidence="10">Cell membrane</location>
        <topology evidence="10">Multi-pass membrane protein</topology>
    </subcellularLocation>
    <subcellularLocation>
        <location evidence="10">Bacterial flagellum basal body</location>
    </subcellularLocation>
</comment>
<organism evidence="11 12">
    <name type="scientific">Pantoea dispersa</name>
    <dbReference type="NCBI Taxonomy" id="59814"/>
    <lineage>
        <taxon>Bacteria</taxon>
        <taxon>Pseudomonadati</taxon>
        <taxon>Pseudomonadota</taxon>
        <taxon>Gammaproteobacteria</taxon>
        <taxon>Enterobacterales</taxon>
        <taxon>Erwiniaceae</taxon>
        <taxon>Pantoea</taxon>
    </lineage>
</organism>
<keyword evidence="11" id="KW-0969">Cilium</keyword>
<feature type="transmembrane region" description="Helical" evidence="10">
    <location>
        <begin position="123"/>
        <end position="147"/>
    </location>
</feature>
<feature type="transmembrane region" description="Helical" evidence="10">
    <location>
        <begin position="212"/>
        <end position="239"/>
    </location>
</feature>
<keyword evidence="11" id="KW-0966">Cell projection</keyword>
<evidence type="ECO:0000256" key="7">
    <source>
        <dbReference type="ARBA" id="ARBA00023136"/>
    </source>
</evidence>
<keyword evidence="4 10" id="KW-1003">Cell membrane</keyword>
<protein>
    <recommendedName>
        <fullName evidence="3 9">Flagellar biosynthetic protein FliR</fullName>
    </recommendedName>
</protein>
<evidence type="ECO:0000256" key="1">
    <source>
        <dbReference type="ARBA" id="ARBA00002578"/>
    </source>
</evidence>
<sequence>MLTLPIESLTDAVNIYFWPFVRLLALFHAAPVFSEKGIDRKTKIGLALLVTLLVAGELPPQPVPLFSLNGLWLALRQLVIGVAMGFSIQFMFVAVRIAGEVIGLQMGLSFATFFDSSSGSMPIIARLLNVLVTLLFLTFNGHLWMLRIVTDSFVALPISDAPFNGQIFLWLSTSAAAIFASALMLCLPVMMVLLCINLTLGVLNRFTPQLSIFVVGFPLTLTSGLVALWVITGAIGPWFEALMGENFARLVLLVQGLR</sequence>
<dbReference type="InterPro" id="IPR002010">
    <property type="entry name" value="T3SS_IM_R"/>
</dbReference>
<evidence type="ECO:0000256" key="2">
    <source>
        <dbReference type="ARBA" id="ARBA00009772"/>
    </source>
</evidence>
<dbReference type="PRINTS" id="PR00953">
    <property type="entry name" value="TYPE3IMRPROT"/>
</dbReference>